<dbReference type="InterPro" id="IPR009604">
    <property type="entry name" value="LsmAD_domain"/>
</dbReference>
<name>A0A5N6TP42_ASPAV</name>
<feature type="compositionally biased region" description="Low complexity" evidence="1">
    <location>
        <begin position="337"/>
        <end position="347"/>
    </location>
</feature>
<organism evidence="3 4">
    <name type="scientific">Aspergillus avenaceus</name>
    <dbReference type="NCBI Taxonomy" id="36643"/>
    <lineage>
        <taxon>Eukaryota</taxon>
        <taxon>Fungi</taxon>
        <taxon>Dikarya</taxon>
        <taxon>Ascomycota</taxon>
        <taxon>Pezizomycotina</taxon>
        <taxon>Eurotiomycetes</taxon>
        <taxon>Eurotiomycetidae</taxon>
        <taxon>Eurotiales</taxon>
        <taxon>Aspergillaceae</taxon>
        <taxon>Aspergillus</taxon>
        <taxon>Aspergillus subgen. Circumdati</taxon>
    </lineage>
</organism>
<sequence length="975" mass="105530">MAQKQNPASRLNSKDSNTPDNHAHDRLVFLVTSFIGMAATVTTKNGEKFTGIFSSSALEPTDSSFTLKMVQRPPKQDQNRTNGVSDATCPYMGSAPDHAVSFDVKDVVDIYVPSVSTADVTAKGSNGASAGFRTDVDISGNLAMRERTLKRWEPSAETEVDLSLEGASATTGWDQFEANARLYGVTSSYDENLYTTRIDRSDPAYKQKEAEAARIAREIEGTEVDNAHMKEERGLVASGDGGDEEDKYSGVRRDEKHFPPLVSGQPNKYTPPARRQAAAQAAASQNSSANTVKPAPKDTAPAAPMPAIKENTPSQPVPPTTAVNPVPEAVKSTLAKPPTAAGATSRRAGAENATTNVEAEVLDHFRQFANTEKMKMQERRRNQASYDRTIKLNELMKFSKNFKLATPVPKDLVPILAKDPHKQEEIIQRAQQQVEEKTSTKASPTSTDSKQTPRAPAAARFEGGVVPPATSSDRPNFSRGRQMYPTGPQVSSGARPSHQTVNPRVPGMLGTRLADNFQQRKGAAMGAVPPPLPIHDVRAPPTGPAGDHSSVTSPGKAQTPASSASTKFNVRALEFKPNPAASTFTPGAPSAPSPFVRGRSVSRATSPSAFFGAKKPRPITERPSLKNQFNPIKRMKKESAEQPDKDYTFNGGIPPAYKTLPTWDVAAGNEEKTYLQMFKPAAIPSAISPQNRSASNPQVPHQPHMPFQFPQTTPGMPPVSGPPHGPHLHPQHHGSGPPHFDDPHRMQMSASTSQVFPSPRLQPGYPSPMAPHAQLAFGQPMPQFYVNQGGPQPGHMRQYPNATQFMNPQASMGAPMMVQQPSSGPYMNIPQGMAPYTPQMQMYSPNPGHVYPQHAPPQPHSGFPSPSRGAPMMMHQNSQPGQPPQPVMFIPPGQHGQPVYTGQQPHMPPVRGNYPQQQPHFQSSPHQVHHYPPHQHRTPSSNYNQMPQMPPQVPSQPPPATASGPPPPEAADEVK</sequence>
<feature type="compositionally biased region" description="Polar residues" evidence="1">
    <location>
        <begin position="488"/>
        <end position="502"/>
    </location>
</feature>
<feature type="compositionally biased region" description="Polar residues" evidence="1">
    <location>
        <begin position="549"/>
        <end position="565"/>
    </location>
</feature>
<feature type="region of interest" description="Disordered" evidence="1">
    <location>
        <begin position="334"/>
        <end position="353"/>
    </location>
</feature>
<feature type="compositionally biased region" description="Polar residues" evidence="1">
    <location>
        <begin position="1"/>
        <end position="20"/>
    </location>
</feature>
<dbReference type="OrthoDB" id="2275718at2759"/>
<feature type="region of interest" description="Disordered" evidence="1">
    <location>
        <begin position="429"/>
        <end position="508"/>
    </location>
</feature>
<dbReference type="GO" id="GO:0010494">
    <property type="term" value="C:cytoplasmic stress granule"/>
    <property type="evidence" value="ECO:0007669"/>
    <property type="project" value="TreeGrafter"/>
</dbReference>
<evidence type="ECO:0000256" key="1">
    <source>
        <dbReference type="SAM" id="MobiDB-lite"/>
    </source>
</evidence>
<keyword evidence="4" id="KW-1185">Reference proteome</keyword>
<protein>
    <recommendedName>
        <fullName evidence="2">LsmAD domain-containing protein</fullName>
    </recommendedName>
</protein>
<dbReference type="InterPro" id="IPR045117">
    <property type="entry name" value="ATXN2-like"/>
</dbReference>
<dbReference type="AlphaFoldDB" id="A0A5N6TP42"/>
<feature type="region of interest" description="Disordered" evidence="1">
    <location>
        <begin position="1"/>
        <end position="22"/>
    </location>
</feature>
<feature type="compositionally biased region" description="Low complexity" evidence="1">
    <location>
        <begin position="697"/>
        <end position="714"/>
    </location>
</feature>
<accession>A0A5N6TP42</accession>
<dbReference type="PANTHER" id="PTHR12854:SF7">
    <property type="entry name" value="ATAXIN-2 HOMOLOG"/>
    <property type="match status" value="1"/>
</dbReference>
<feature type="region of interest" description="Disordered" evidence="1">
    <location>
        <begin position="687"/>
        <end position="774"/>
    </location>
</feature>
<feature type="compositionally biased region" description="Pro residues" evidence="1">
    <location>
        <begin position="715"/>
        <end position="725"/>
    </location>
</feature>
<feature type="compositionally biased region" description="Polar residues" evidence="1">
    <location>
        <begin position="440"/>
        <end position="452"/>
    </location>
</feature>
<feature type="compositionally biased region" description="Polar residues" evidence="1">
    <location>
        <begin position="687"/>
        <end position="696"/>
    </location>
</feature>
<dbReference type="Proteomes" id="UP000325780">
    <property type="component" value="Unassembled WGS sequence"/>
</dbReference>
<proteinExistence type="predicted"/>
<feature type="domain" description="LsmAD" evidence="2">
    <location>
        <begin position="183"/>
        <end position="254"/>
    </location>
</feature>
<feature type="region of interest" description="Disordered" evidence="1">
    <location>
        <begin position="224"/>
        <end position="322"/>
    </location>
</feature>
<feature type="region of interest" description="Disordered" evidence="1">
    <location>
        <begin position="846"/>
        <end position="975"/>
    </location>
</feature>
<dbReference type="GO" id="GO:0034063">
    <property type="term" value="P:stress granule assembly"/>
    <property type="evidence" value="ECO:0007669"/>
    <property type="project" value="TreeGrafter"/>
</dbReference>
<evidence type="ECO:0000313" key="4">
    <source>
        <dbReference type="Proteomes" id="UP000325780"/>
    </source>
</evidence>
<dbReference type="SMART" id="SM01272">
    <property type="entry name" value="LsmAD"/>
    <property type="match status" value="1"/>
</dbReference>
<feature type="compositionally biased region" description="Low complexity" evidence="1">
    <location>
        <begin position="297"/>
        <end position="307"/>
    </location>
</feature>
<dbReference type="PANTHER" id="PTHR12854">
    <property type="entry name" value="ATAXIN 2-RELATED"/>
    <property type="match status" value="1"/>
</dbReference>
<evidence type="ECO:0000313" key="3">
    <source>
        <dbReference type="EMBL" id="KAE8147909.1"/>
    </source>
</evidence>
<dbReference type="Pfam" id="PF06741">
    <property type="entry name" value="LsmAD"/>
    <property type="match status" value="1"/>
</dbReference>
<feature type="compositionally biased region" description="Basic residues" evidence="1">
    <location>
        <begin position="927"/>
        <end position="937"/>
    </location>
</feature>
<dbReference type="EMBL" id="ML742185">
    <property type="protein sequence ID" value="KAE8147909.1"/>
    <property type="molecule type" value="Genomic_DNA"/>
</dbReference>
<dbReference type="InterPro" id="IPR025852">
    <property type="entry name" value="SM_dom_ATX"/>
</dbReference>
<reference evidence="3 4" key="1">
    <citation type="submission" date="2019-04" db="EMBL/GenBank/DDBJ databases">
        <title>Friends and foes A comparative genomics study of 23 Aspergillus species from section Flavi.</title>
        <authorList>
            <consortium name="DOE Joint Genome Institute"/>
            <person name="Kjaerbolling I."/>
            <person name="Vesth T."/>
            <person name="Frisvad J.C."/>
            <person name="Nybo J.L."/>
            <person name="Theobald S."/>
            <person name="Kildgaard S."/>
            <person name="Isbrandt T."/>
            <person name="Kuo A."/>
            <person name="Sato A."/>
            <person name="Lyhne E.K."/>
            <person name="Kogle M.E."/>
            <person name="Wiebenga A."/>
            <person name="Kun R.S."/>
            <person name="Lubbers R.J."/>
            <person name="Makela M.R."/>
            <person name="Barry K."/>
            <person name="Chovatia M."/>
            <person name="Clum A."/>
            <person name="Daum C."/>
            <person name="Haridas S."/>
            <person name="He G."/>
            <person name="LaButti K."/>
            <person name="Lipzen A."/>
            <person name="Mondo S."/>
            <person name="Riley R."/>
            <person name="Salamov A."/>
            <person name="Simmons B.A."/>
            <person name="Magnuson J.K."/>
            <person name="Henrissat B."/>
            <person name="Mortensen U.H."/>
            <person name="Larsen T.O."/>
            <person name="Devries R.P."/>
            <person name="Grigoriev I.V."/>
            <person name="Machida M."/>
            <person name="Baker S.E."/>
            <person name="Andersen M.R."/>
        </authorList>
    </citation>
    <scope>NUCLEOTIDE SEQUENCE [LARGE SCALE GENOMIC DNA]</scope>
    <source>
        <strain evidence="3 4">IBT 18842</strain>
    </source>
</reference>
<feature type="compositionally biased region" description="Basic and acidic residues" evidence="1">
    <location>
        <begin position="247"/>
        <end position="258"/>
    </location>
</feature>
<feature type="compositionally biased region" description="Low complexity" evidence="1">
    <location>
        <begin position="273"/>
        <end position="290"/>
    </location>
</feature>
<feature type="compositionally biased region" description="Low complexity" evidence="1">
    <location>
        <begin position="915"/>
        <end position="926"/>
    </location>
</feature>
<feature type="compositionally biased region" description="Basic and acidic residues" evidence="1">
    <location>
        <begin position="224"/>
        <end position="234"/>
    </location>
</feature>
<gene>
    <name evidence="3" type="ORF">BDV25DRAFT_142298</name>
</gene>
<feature type="compositionally biased region" description="Pro residues" evidence="1">
    <location>
        <begin position="948"/>
        <end position="969"/>
    </location>
</feature>
<evidence type="ECO:0000259" key="2">
    <source>
        <dbReference type="SMART" id="SM01272"/>
    </source>
</evidence>
<feature type="region of interest" description="Disordered" evidence="1">
    <location>
        <begin position="523"/>
        <end position="565"/>
    </location>
</feature>
<dbReference type="GO" id="GO:0003729">
    <property type="term" value="F:mRNA binding"/>
    <property type="evidence" value="ECO:0007669"/>
    <property type="project" value="TreeGrafter"/>
</dbReference>
<dbReference type="Pfam" id="PF14438">
    <property type="entry name" value="SM-ATX"/>
    <property type="match status" value="1"/>
</dbReference>
<feature type="region of interest" description="Disordered" evidence="1">
    <location>
        <begin position="579"/>
        <end position="600"/>
    </location>
</feature>